<proteinExistence type="predicted"/>
<name>A0A428VUD0_AMYBA</name>
<reference evidence="2 3" key="1">
    <citation type="submission" date="2018-05" db="EMBL/GenBank/DDBJ databases">
        <title>Evolution of GPA BGCs.</title>
        <authorList>
            <person name="Waglechner N."/>
            <person name="Wright G.D."/>
        </authorList>
    </citation>
    <scope>NUCLEOTIDE SEQUENCE [LARGE SCALE GENOMIC DNA]</scope>
    <source>
        <strain evidence="2 3">DSM 5908</strain>
    </source>
</reference>
<keyword evidence="1" id="KW-1133">Transmembrane helix</keyword>
<evidence type="ECO:0000313" key="2">
    <source>
        <dbReference type="EMBL" id="RSM34433.1"/>
    </source>
</evidence>
<keyword evidence="1" id="KW-0812">Transmembrane</keyword>
<keyword evidence="3" id="KW-1185">Reference proteome</keyword>
<dbReference type="RefSeq" id="WP_020645727.1">
    <property type="nucleotide sequence ID" value="NZ_QHHU01000149.1"/>
</dbReference>
<dbReference type="Proteomes" id="UP000286716">
    <property type="component" value="Unassembled WGS sequence"/>
</dbReference>
<comment type="caution">
    <text evidence="2">The sequence shown here is derived from an EMBL/GenBank/DDBJ whole genome shotgun (WGS) entry which is preliminary data.</text>
</comment>
<organism evidence="2 3">
    <name type="scientific">Amycolatopsis balhimycina DSM 5908</name>
    <dbReference type="NCBI Taxonomy" id="1081091"/>
    <lineage>
        <taxon>Bacteria</taxon>
        <taxon>Bacillati</taxon>
        <taxon>Actinomycetota</taxon>
        <taxon>Actinomycetes</taxon>
        <taxon>Pseudonocardiales</taxon>
        <taxon>Pseudonocardiaceae</taxon>
        <taxon>Amycolatopsis</taxon>
    </lineage>
</organism>
<evidence type="ECO:0000313" key="3">
    <source>
        <dbReference type="Proteomes" id="UP000286716"/>
    </source>
</evidence>
<feature type="transmembrane region" description="Helical" evidence="1">
    <location>
        <begin position="57"/>
        <end position="76"/>
    </location>
</feature>
<keyword evidence="1" id="KW-0472">Membrane</keyword>
<sequence>MSVAEQAEVELANKQGRLHPSQRKLVLDLNFWLPALLVVAGIVVLVVIPVAAPAGTAGALGPMVPILALVVWFAFVSGRRLADVRDGQLVAVTGWTHDFGRARPDRDYPIMLYTRLSRGANEQYFLKAGGKEFRVYQLMHLRERIQPERNNTVLMTPRSKLLINVLPA</sequence>
<accession>A0A428VUD0</accession>
<dbReference type="OrthoDB" id="3619064at2"/>
<dbReference type="EMBL" id="QHHU01000149">
    <property type="protein sequence ID" value="RSM34433.1"/>
    <property type="molecule type" value="Genomic_DNA"/>
</dbReference>
<feature type="transmembrane region" description="Helical" evidence="1">
    <location>
        <begin position="31"/>
        <end position="51"/>
    </location>
</feature>
<protein>
    <submittedName>
        <fullName evidence="2">Uncharacterized protein</fullName>
    </submittedName>
</protein>
<evidence type="ECO:0000256" key="1">
    <source>
        <dbReference type="SAM" id="Phobius"/>
    </source>
</evidence>
<dbReference type="AlphaFoldDB" id="A0A428VUD0"/>
<gene>
    <name evidence="2" type="ORF">DMA12_48330</name>
</gene>